<dbReference type="Pfam" id="PF00491">
    <property type="entry name" value="Arginase"/>
    <property type="match status" value="1"/>
</dbReference>
<dbReference type="CDD" id="cd09988">
    <property type="entry name" value="Formimidoylglutamase"/>
    <property type="match status" value="1"/>
</dbReference>
<dbReference type="PANTHER" id="PTHR11358">
    <property type="entry name" value="ARGINASE/AGMATINASE"/>
    <property type="match status" value="1"/>
</dbReference>
<evidence type="ECO:0000313" key="4">
    <source>
        <dbReference type="EMBL" id="CUF73863.1"/>
    </source>
</evidence>
<dbReference type="Gene3D" id="3.40.800.10">
    <property type="entry name" value="Ureohydrolase domain"/>
    <property type="match status" value="1"/>
</dbReference>
<evidence type="ECO:0000256" key="2">
    <source>
        <dbReference type="ARBA" id="ARBA00022801"/>
    </source>
</evidence>
<dbReference type="PIRSF" id="PIRSF036979">
    <property type="entry name" value="Arginase"/>
    <property type="match status" value="1"/>
</dbReference>
<keyword evidence="5" id="KW-1185">Reference proteome</keyword>
<evidence type="ECO:0000256" key="3">
    <source>
        <dbReference type="PROSITE-ProRule" id="PRU00742"/>
    </source>
</evidence>
<dbReference type="OMA" id="WPFHYAC"/>
<reference evidence="5" key="1">
    <citation type="submission" date="2015-09" db="EMBL/GenBank/DDBJ databases">
        <authorList>
            <consortium name="Pathogen Informatics"/>
        </authorList>
    </citation>
    <scope>NUCLEOTIDE SEQUENCE [LARGE SCALE GENOMIC DNA]</scope>
    <source>
        <strain evidence="5">Lake Konstanz</strain>
    </source>
</reference>
<proteinExistence type="inferred from homology"/>
<protein>
    <submittedName>
        <fullName evidence="4">Arginase, putative</fullName>
    </submittedName>
</protein>
<dbReference type="PANTHER" id="PTHR11358:SF26">
    <property type="entry name" value="GUANIDINO ACID HYDROLASE, MITOCHONDRIAL"/>
    <property type="match status" value="1"/>
</dbReference>
<dbReference type="EMBL" id="CYKH01000397">
    <property type="protein sequence ID" value="CUF73863.1"/>
    <property type="molecule type" value="Genomic_DNA"/>
</dbReference>
<accession>A0A0S4IT83</accession>
<comment type="similarity">
    <text evidence="3">Belongs to the arginase family.</text>
</comment>
<dbReference type="InterPro" id="IPR023696">
    <property type="entry name" value="Ureohydrolase_dom_sf"/>
</dbReference>
<name>A0A0S4IT83_BODSA</name>
<dbReference type="PROSITE" id="PS51409">
    <property type="entry name" value="ARGINASE_2"/>
    <property type="match status" value="1"/>
</dbReference>
<dbReference type="SUPFAM" id="SSF52768">
    <property type="entry name" value="Arginase/deacetylase"/>
    <property type="match status" value="1"/>
</dbReference>
<dbReference type="Proteomes" id="UP000051952">
    <property type="component" value="Unassembled WGS sequence"/>
</dbReference>
<dbReference type="OrthoDB" id="288726at2759"/>
<dbReference type="VEuPathDB" id="TriTrypDB:BSAL_65290"/>
<organism evidence="4 5">
    <name type="scientific">Bodo saltans</name>
    <name type="common">Flagellated protozoan</name>
    <dbReference type="NCBI Taxonomy" id="75058"/>
    <lineage>
        <taxon>Eukaryota</taxon>
        <taxon>Discoba</taxon>
        <taxon>Euglenozoa</taxon>
        <taxon>Kinetoplastea</taxon>
        <taxon>Metakinetoplastina</taxon>
        <taxon>Eubodonida</taxon>
        <taxon>Bodonidae</taxon>
        <taxon>Bodo</taxon>
    </lineage>
</organism>
<keyword evidence="1" id="KW-0479">Metal-binding</keyword>
<dbReference type="GO" id="GO:0046872">
    <property type="term" value="F:metal ion binding"/>
    <property type="evidence" value="ECO:0007669"/>
    <property type="project" value="UniProtKB-KW"/>
</dbReference>
<dbReference type="InterPro" id="IPR006035">
    <property type="entry name" value="Ureohydrolase"/>
</dbReference>
<evidence type="ECO:0000313" key="5">
    <source>
        <dbReference type="Proteomes" id="UP000051952"/>
    </source>
</evidence>
<sequence length="342" mass="36804">MEATMKRLLQVAGARRLSPASINLGRSDDPRLGTIFTDDFPSARVVLLGFPHDEGCTRNGGRPGAALGPQAFRRFVTALGPIRNPEHEIDLTTSLGGGVYDAGDVVAADSTLEGAHRALEEAVTLVLQAGKVPFIIGGGNDQSAPNGRGAYAYLDSTSHSSPLGIINIDAHLDVRPLLGEDHSIPHSGSPFRELLLHQRALRTNGGAHFVEYACQGQQCSKEHADFVKEQGGTLMWLTKDVHRVSESFPRAMDIAGEHIFVSFDIDAVQGSDCPGVSCPGNVGLSAQDAMDISRMAGRNPKVLLMDVSELNPAVEDYRSPRLAVMMFYHFLIGLAERVQTRL</sequence>
<evidence type="ECO:0000256" key="1">
    <source>
        <dbReference type="ARBA" id="ARBA00022723"/>
    </source>
</evidence>
<gene>
    <name evidence="4" type="ORF">BSAL_65290</name>
</gene>
<dbReference type="GO" id="GO:0033389">
    <property type="term" value="P:putrescine biosynthetic process from arginine, via agmatine"/>
    <property type="evidence" value="ECO:0007669"/>
    <property type="project" value="TreeGrafter"/>
</dbReference>
<dbReference type="AlphaFoldDB" id="A0A0S4IT83"/>
<dbReference type="GO" id="GO:0008783">
    <property type="term" value="F:agmatinase activity"/>
    <property type="evidence" value="ECO:0007669"/>
    <property type="project" value="TreeGrafter"/>
</dbReference>
<keyword evidence="2" id="KW-0378">Hydrolase</keyword>